<dbReference type="eggNOG" id="ENOG5030N0J">
    <property type="taxonomic scope" value="Bacteria"/>
</dbReference>
<evidence type="ECO:0000256" key="5">
    <source>
        <dbReference type="ARBA" id="ARBA00022692"/>
    </source>
</evidence>
<keyword evidence="11" id="KW-1185">Reference proteome</keyword>
<gene>
    <name evidence="10" type="ORF">MYP_1859</name>
</gene>
<reference evidence="10 11" key="1">
    <citation type="submission" date="2014-09" db="EMBL/GenBank/DDBJ databases">
        <title>Sporocytophaga myxococcoides PG-01 genome sequencing.</title>
        <authorList>
            <person name="Liu L."/>
            <person name="Gao P.J."/>
            <person name="Chen G.J."/>
            <person name="Wang L.S."/>
        </authorList>
    </citation>
    <scope>NUCLEOTIDE SEQUENCE [LARGE SCALE GENOMIC DNA]</scope>
    <source>
        <strain evidence="10 11">PG-01</strain>
    </source>
</reference>
<accession>A0A098LCC3</accession>
<proteinExistence type="predicted"/>
<dbReference type="PANTHER" id="PTHR33908:SF11">
    <property type="entry name" value="MEMBRANE PROTEIN"/>
    <property type="match status" value="1"/>
</dbReference>
<sequence>MNRLTNYLYFGFLLIIIAYHLFTLEIQPLPWFDEVYFASIADNFITNGSFIPEIASYARNDRPALTYGPVYFFLTGLSMKFFGFGIGQFRIVGLLSGLLCIRLTYLIVKRSFPAESWKYKVLIIAILTDPFFSLTFHQGRMDLTALCFCLIAIFYFLKGGINNILLSGSAGVLSLLTTPRAIVVLLPLVVLLLIDIFKRKDFKKALLWALPFLLIYPIWVFAGFGGVGGFINYYLTINGVTNSANEHYIGPNLYIPRHEYPLIFVAFIALTFGLIKQGKTYFNLLVVISLIAIISFYLIVHDWGPYSVFIIPFYYILIFYSWSLVPSVKGLNVLYSLPVFFVLIFNLSYSVIKADQVLVSRKVRDPRLADTFIRENIPPGSKVVGDALYYYSVKKNNSDFQLFDQYDTLESRERKHRLDYKYNFLISADVMKPKNGEITEYYVNMGDLRKIAIFRSELAKSGNREILSNLEKGGYSGSIYLRK</sequence>
<evidence type="ECO:0000256" key="3">
    <source>
        <dbReference type="ARBA" id="ARBA00022676"/>
    </source>
</evidence>
<evidence type="ECO:0000259" key="9">
    <source>
        <dbReference type="Pfam" id="PF13231"/>
    </source>
</evidence>
<keyword evidence="7 8" id="KW-0472">Membrane</keyword>
<evidence type="ECO:0000256" key="4">
    <source>
        <dbReference type="ARBA" id="ARBA00022679"/>
    </source>
</evidence>
<dbReference type="GO" id="GO:0005886">
    <property type="term" value="C:plasma membrane"/>
    <property type="evidence" value="ECO:0007669"/>
    <property type="project" value="UniProtKB-SubCell"/>
</dbReference>
<dbReference type="InterPro" id="IPR038731">
    <property type="entry name" value="RgtA/B/C-like"/>
</dbReference>
<keyword evidence="6 8" id="KW-1133">Transmembrane helix</keyword>
<evidence type="ECO:0000256" key="8">
    <source>
        <dbReference type="SAM" id="Phobius"/>
    </source>
</evidence>
<feature type="transmembrane region" description="Helical" evidence="8">
    <location>
        <begin position="173"/>
        <end position="194"/>
    </location>
</feature>
<dbReference type="RefSeq" id="WP_045461824.1">
    <property type="nucleotide sequence ID" value="NZ_BBLT01000003.1"/>
</dbReference>
<keyword evidence="3" id="KW-0328">Glycosyltransferase</keyword>
<name>A0A098LCC3_9BACT</name>
<keyword evidence="4" id="KW-0808">Transferase</keyword>
<organism evidence="10 11">
    <name type="scientific">Sporocytophaga myxococcoides</name>
    <dbReference type="NCBI Taxonomy" id="153721"/>
    <lineage>
        <taxon>Bacteria</taxon>
        <taxon>Pseudomonadati</taxon>
        <taxon>Bacteroidota</taxon>
        <taxon>Cytophagia</taxon>
        <taxon>Cytophagales</taxon>
        <taxon>Cytophagaceae</taxon>
        <taxon>Sporocytophaga</taxon>
    </lineage>
</organism>
<dbReference type="STRING" id="153721.MYP_1859"/>
<evidence type="ECO:0000256" key="1">
    <source>
        <dbReference type="ARBA" id="ARBA00004651"/>
    </source>
</evidence>
<dbReference type="Pfam" id="PF13231">
    <property type="entry name" value="PMT_2"/>
    <property type="match status" value="1"/>
</dbReference>
<keyword evidence="2" id="KW-1003">Cell membrane</keyword>
<dbReference type="EMBL" id="BBLT01000003">
    <property type="protein sequence ID" value="GAL84631.1"/>
    <property type="molecule type" value="Genomic_DNA"/>
</dbReference>
<dbReference type="OrthoDB" id="974815at2"/>
<dbReference type="GO" id="GO:0009103">
    <property type="term" value="P:lipopolysaccharide biosynthetic process"/>
    <property type="evidence" value="ECO:0007669"/>
    <property type="project" value="UniProtKB-ARBA"/>
</dbReference>
<dbReference type="GO" id="GO:0016763">
    <property type="term" value="F:pentosyltransferase activity"/>
    <property type="evidence" value="ECO:0007669"/>
    <property type="project" value="TreeGrafter"/>
</dbReference>
<feature type="domain" description="Glycosyltransferase RgtA/B/C/D-like" evidence="9">
    <location>
        <begin position="68"/>
        <end position="214"/>
    </location>
</feature>
<evidence type="ECO:0000256" key="2">
    <source>
        <dbReference type="ARBA" id="ARBA00022475"/>
    </source>
</evidence>
<feature type="transmembrane region" description="Helical" evidence="8">
    <location>
        <begin position="306"/>
        <end position="325"/>
    </location>
</feature>
<evidence type="ECO:0000313" key="11">
    <source>
        <dbReference type="Proteomes" id="UP000030185"/>
    </source>
</evidence>
<feature type="transmembrane region" description="Helical" evidence="8">
    <location>
        <begin position="89"/>
        <end position="107"/>
    </location>
</feature>
<protein>
    <recommendedName>
        <fullName evidence="9">Glycosyltransferase RgtA/B/C/D-like domain-containing protein</fullName>
    </recommendedName>
</protein>
<dbReference type="Proteomes" id="UP000030185">
    <property type="component" value="Unassembled WGS sequence"/>
</dbReference>
<comment type="caution">
    <text evidence="10">The sequence shown here is derived from an EMBL/GenBank/DDBJ whole genome shotgun (WGS) entry which is preliminary data.</text>
</comment>
<evidence type="ECO:0000256" key="6">
    <source>
        <dbReference type="ARBA" id="ARBA00022989"/>
    </source>
</evidence>
<evidence type="ECO:0000256" key="7">
    <source>
        <dbReference type="ARBA" id="ARBA00023136"/>
    </source>
</evidence>
<dbReference type="InterPro" id="IPR050297">
    <property type="entry name" value="LipidA_mod_glycosyltrf_83"/>
</dbReference>
<keyword evidence="5 8" id="KW-0812">Transmembrane</keyword>
<feature type="transmembrane region" description="Helical" evidence="8">
    <location>
        <begin position="255"/>
        <end position="275"/>
    </location>
</feature>
<dbReference type="PANTHER" id="PTHR33908">
    <property type="entry name" value="MANNOSYLTRANSFERASE YKCB-RELATED"/>
    <property type="match status" value="1"/>
</dbReference>
<feature type="transmembrane region" description="Helical" evidence="8">
    <location>
        <begin position="206"/>
        <end position="235"/>
    </location>
</feature>
<comment type="subcellular location">
    <subcellularLocation>
        <location evidence="1">Cell membrane</location>
        <topology evidence="1">Multi-pass membrane protein</topology>
    </subcellularLocation>
</comment>
<feature type="transmembrane region" description="Helical" evidence="8">
    <location>
        <begin position="332"/>
        <end position="352"/>
    </location>
</feature>
<evidence type="ECO:0000313" key="10">
    <source>
        <dbReference type="EMBL" id="GAL84631.1"/>
    </source>
</evidence>
<dbReference type="AlphaFoldDB" id="A0A098LCC3"/>
<feature type="transmembrane region" description="Helical" evidence="8">
    <location>
        <begin position="143"/>
        <end position="161"/>
    </location>
</feature>
<feature type="transmembrane region" description="Helical" evidence="8">
    <location>
        <begin position="7"/>
        <end position="24"/>
    </location>
</feature>
<feature type="transmembrane region" description="Helical" evidence="8">
    <location>
        <begin position="282"/>
        <end position="300"/>
    </location>
</feature>